<dbReference type="AlphaFoldDB" id="A0A8T0T5F0"/>
<comment type="caution">
    <text evidence="1">The sequence shown here is derived from an EMBL/GenBank/DDBJ whole genome shotgun (WGS) entry which is preliminary data.</text>
</comment>
<gene>
    <name evidence="1" type="ORF">PVAP13_4NG165911</name>
</gene>
<name>A0A8T0T5F0_PANVG</name>
<dbReference type="EMBL" id="CM029044">
    <property type="protein sequence ID" value="KAG2606521.1"/>
    <property type="molecule type" value="Genomic_DNA"/>
</dbReference>
<accession>A0A8T0T5F0</accession>
<keyword evidence="2" id="KW-1185">Reference proteome</keyword>
<proteinExistence type="predicted"/>
<reference evidence="1" key="1">
    <citation type="submission" date="2020-05" db="EMBL/GenBank/DDBJ databases">
        <title>WGS assembly of Panicum virgatum.</title>
        <authorList>
            <person name="Lovell J.T."/>
            <person name="Jenkins J."/>
            <person name="Shu S."/>
            <person name="Juenger T.E."/>
            <person name="Schmutz J."/>
        </authorList>
    </citation>
    <scope>NUCLEOTIDE SEQUENCE</scope>
    <source>
        <strain evidence="1">AP13</strain>
    </source>
</reference>
<protein>
    <submittedName>
        <fullName evidence="1">Uncharacterized protein</fullName>
    </submittedName>
</protein>
<evidence type="ECO:0000313" key="1">
    <source>
        <dbReference type="EMBL" id="KAG2606521.1"/>
    </source>
</evidence>
<sequence>MESHFWGFIPGGGSFEFLSLPFAVEFFRSMGCEPLILPKCKVAAYCVRFCRSRWDSGKLEVGTRGEDTVVMSPNTLRLPAPLSP</sequence>
<organism evidence="1 2">
    <name type="scientific">Panicum virgatum</name>
    <name type="common">Blackwell switchgrass</name>
    <dbReference type="NCBI Taxonomy" id="38727"/>
    <lineage>
        <taxon>Eukaryota</taxon>
        <taxon>Viridiplantae</taxon>
        <taxon>Streptophyta</taxon>
        <taxon>Embryophyta</taxon>
        <taxon>Tracheophyta</taxon>
        <taxon>Spermatophyta</taxon>
        <taxon>Magnoliopsida</taxon>
        <taxon>Liliopsida</taxon>
        <taxon>Poales</taxon>
        <taxon>Poaceae</taxon>
        <taxon>PACMAD clade</taxon>
        <taxon>Panicoideae</taxon>
        <taxon>Panicodae</taxon>
        <taxon>Paniceae</taxon>
        <taxon>Panicinae</taxon>
        <taxon>Panicum</taxon>
        <taxon>Panicum sect. Hiantes</taxon>
    </lineage>
</organism>
<dbReference type="Proteomes" id="UP000823388">
    <property type="component" value="Chromosome 4N"/>
</dbReference>
<evidence type="ECO:0000313" key="2">
    <source>
        <dbReference type="Proteomes" id="UP000823388"/>
    </source>
</evidence>